<protein>
    <submittedName>
        <fullName evidence="2">Uncharacterized protein</fullName>
    </submittedName>
</protein>
<dbReference type="STRING" id="1529.SAMN04487885_11836"/>
<feature type="transmembrane region" description="Helical" evidence="1">
    <location>
        <begin position="33"/>
        <end position="55"/>
    </location>
</feature>
<sequence>MKRREKAFSISGILVILVTILLFFITTQERTTITWLGFCFLIIAEIVFFGGMIFIEKSAKELSQIIVRSGLGSTITIYAIASIIVSLVYMNFFRDSIISFCVIQILLLAISMILGIVFYTSGKSTKSNDDMINDASAMINKMLSKMKLLMSNKEYKNDLEKLYDSLRFSDTSTLVKADYELDDKIKDLESVFSKDDENKNEKIDTLLNNISELINRRKSEVMESKRGSI</sequence>
<feature type="transmembrane region" description="Helical" evidence="1">
    <location>
        <begin position="7"/>
        <end position="27"/>
    </location>
</feature>
<keyword evidence="3" id="KW-1185">Reference proteome</keyword>
<accession>A0A1I2N1G5</accession>
<dbReference type="GeneID" id="90545580"/>
<dbReference type="AlphaFoldDB" id="A0A1I2N1G5"/>
<reference evidence="2 3" key="1">
    <citation type="submission" date="2016-10" db="EMBL/GenBank/DDBJ databases">
        <authorList>
            <person name="de Groot N.N."/>
        </authorList>
    </citation>
    <scope>NUCLEOTIDE SEQUENCE [LARGE SCALE GENOMIC DNA]</scope>
    <source>
        <strain evidence="2 3">NLAE-zl-G419</strain>
    </source>
</reference>
<gene>
    <name evidence="2" type="ORF">SAMN04487885_11836</name>
</gene>
<feature type="transmembrane region" description="Helical" evidence="1">
    <location>
        <begin position="96"/>
        <end position="119"/>
    </location>
</feature>
<dbReference type="RefSeq" id="WP_027639199.1">
    <property type="nucleotide sequence ID" value="NZ_CP076620.1"/>
</dbReference>
<keyword evidence="1" id="KW-0812">Transmembrane</keyword>
<dbReference type="eggNOG" id="ENOG50335KA">
    <property type="taxonomic scope" value="Bacteria"/>
</dbReference>
<evidence type="ECO:0000313" key="2">
    <source>
        <dbReference type="EMBL" id="SFF97493.1"/>
    </source>
</evidence>
<proteinExistence type="predicted"/>
<keyword evidence="1" id="KW-1133">Transmembrane helix</keyword>
<evidence type="ECO:0000256" key="1">
    <source>
        <dbReference type="SAM" id="Phobius"/>
    </source>
</evidence>
<organism evidence="2 3">
    <name type="scientific">Clostridium cadaveris</name>
    <dbReference type="NCBI Taxonomy" id="1529"/>
    <lineage>
        <taxon>Bacteria</taxon>
        <taxon>Bacillati</taxon>
        <taxon>Bacillota</taxon>
        <taxon>Clostridia</taxon>
        <taxon>Eubacteriales</taxon>
        <taxon>Clostridiaceae</taxon>
        <taxon>Clostridium</taxon>
    </lineage>
</organism>
<dbReference type="EMBL" id="FOOE01000018">
    <property type="protein sequence ID" value="SFF97493.1"/>
    <property type="molecule type" value="Genomic_DNA"/>
</dbReference>
<dbReference type="Proteomes" id="UP000182135">
    <property type="component" value="Unassembled WGS sequence"/>
</dbReference>
<feature type="transmembrane region" description="Helical" evidence="1">
    <location>
        <begin position="67"/>
        <end position="90"/>
    </location>
</feature>
<evidence type="ECO:0000313" key="3">
    <source>
        <dbReference type="Proteomes" id="UP000182135"/>
    </source>
</evidence>
<keyword evidence="1" id="KW-0472">Membrane</keyword>
<name>A0A1I2N1G5_9CLOT</name>
<dbReference type="OrthoDB" id="9827571at2"/>